<proteinExistence type="predicted"/>
<organism evidence="1 2">
    <name type="scientific">Vaccinium darrowii</name>
    <dbReference type="NCBI Taxonomy" id="229202"/>
    <lineage>
        <taxon>Eukaryota</taxon>
        <taxon>Viridiplantae</taxon>
        <taxon>Streptophyta</taxon>
        <taxon>Embryophyta</taxon>
        <taxon>Tracheophyta</taxon>
        <taxon>Spermatophyta</taxon>
        <taxon>Magnoliopsida</taxon>
        <taxon>eudicotyledons</taxon>
        <taxon>Gunneridae</taxon>
        <taxon>Pentapetalae</taxon>
        <taxon>asterids</taxon>
        <taxon>Ericales</taxon>
        <taxon>Ericaceae</taxon>
        <taxon>Vaccinioideae</taxon>
        <taxon>Vaccinieae</taxon>
        <taxon>Vaccinium</taxon>
    </lineage>
</organism>
<evidence type="ECO:0000313" key="1">
    <source>
        <dbReference type="EMBL" id="KAH7833417.1"/>
    </source>
</evidence>
<keyword evidence="2" id="KW-1185">Reference proteome</keyword>
<protein>
    <submittedName>
        <fullName evidence="1">Uncharacterized protein</fullName>
    </submittedName>
</protein>
<accession>A0ACB7WYB1</accession>
<evidence type="ECO:0000313" key="2">
    <source>
        <dbReference type="Proteomes" id="UP000828048"/>
    </source>
</evidence>
<gene>
    <name evidence="1" type="ORF">Vadar_006170</name>
</gene>
<dbReference type="Proteomes" id="UP000828048">
    <property type="component" value="Chromosome 2"/>
</dbReference>
<comment type="caution">
    <text evidence="1">The sequence shown here is derived from an EMBL/GenBank/DDBJ whole genome shotgun (WGS) entry which is preliminary data.</text>
</comment>
<dbReference type="EMBL" id="CM037152">
    <property type="protein sequence ID" value="KAH7833417.1"/>
    <property type="molecule type" value="Genomic_DNA"/>
</dbReference>
<sequence length="761" mass="86077">MKLGLDRRTGLQRFLTSWKSRDDPGTGEYTYRVEPNELPQLILFKGSTRVWRVTACLQSDYRATQEATPTFIFNGTCVNNRDEAYTFYTLINASNVSTHFLDELGSLKMVTWVGKWVEFYSLPDGRCDYYSRCGMYGYCDSNNGREFECTCLPGYKPRSTDEWYLRDATGGCIRKREALSMCGSGEGFVKVANSRIPDTSKARVWMNRSVQECKEECVRNCSCLAYTSDAEGGARANCITWYETLIDVGRIPKAGVDLYVRVDAVELAEHMKSRRLNGKMVAVVVTSAVSTSVLIITLVFWLVMKKRRRGQCIKDSEEENVELSIFDMVTIAGATNNFSDKNKIGEGGFGSVYKTYVSGVSFSARLLDSGNLVLFQGDSGNNGVVWQSFDHPTNTMLPNMKLGLDRRTGFERFLTTWKSRDDPGTGEYSYRIEPNELPQIVLFKGSTRVWRIPAWLESQGRAKHEATPTIILNGTYVNNRDEVSTFYTLINASNVSMLFLDELGSLKIVMWVGKWVEFYSIPEDRCDYYSRCGVYGYCDSNNGRQFDCTCLPGYKPRSTDELYKRDASGGCIRKREALSMCGNGEGFVKVANARIPDTFKARVWMNRTMDECKEECMRNCSCMAYTSDAERGTRANCITWYETLMDVRQIPKGEGGVDLYVRVDAVELAQHMESRRLNGKMVAVVVTSAVLTSVLTITLVFWSVMKKQRRGLGIKDSEEENVELPIFDMVTIARATNHFSEKHKIGEGGFGSVYKVIFLFD</sequence>
<reference evidence="1 2" key="1">
    <citation type="journal article" date="2021" name="Hortic Res">
        <title>High-quality reference genome and annotation aids understanding of berry development for evergreen blueberry (Vaccinium darrowii).</title>
        <authorList>
            <person name="Yu J."/>
            <person name="Hulse-Kemp A.M."/>
            <person name="Babiker E."/>
            <person name="Staton M."/>
        </authorList>
    </citation>
    <scope>NUCLEOTIDE SEQUENCE [LARGE SCALE GENOMIC DNA]</scope>
    <source>
        <strain evidence="2">cv. NJ 8807/NJ 8810</strain>
        <tissue evidence="1">Young leaf</tissue>
    </source>
</reference>
<name>A0ACB7WYB1_9ERIC</name>